<sequence length="120" mass="12605">MGRRVNWICHSIACLAAVMTIAATSAVPAGAEPTAPAGGETAALSKLAVSPGKAQIVSFRAPSDRAGTQADPYQPPVIYCFITARNPYWFPSTSSIPFDTVNAEVNVWCTWPVARIAALA</sequence>
<feature type="signal peptide" evidence="1">
    <location>
        <begin position="1"/>
        <end position="31"/>
    </location>
</feature>
<name>A0A8J3ZAE5_9ACTN</name>
<feature type="chain" id="PRO_5035319142" description="Secreted protein" evidence="1">
    <location>
        <begin position="32"/>
        <end position="120"/>
    </location>
</feature>
<reference evidence="2" key="1">
    <citation type="submission" date="2021-01" db="EMBL/GenBank/DDBJ databases">
        <title>Whole genome shotgun sequence of Virgisporangium aurantiacum NBRC 16421.</title>
        <authorList>
            <person name="Komaki H."/>
            <person name="Tamura T."/>
        </authorList>
    </citation>
    <scope>NUCLEOTIDE SEQUENCE</scope>
    <source>
        <strain evidence="2">NBRC 16421</strain>
    </source>
</reference>
<comment type="caution">
    <text evidence="2">The sequence shown here is derived from an EMBL/GenBank/DDBJ whole genome shotgun (WGS) entry which is preliminary data.</text>
</comment>
<keyword evidence="1" id="KW-0732">Signal</keyword>
<dbReference type="Proteomes" id="UP000612585">
    <property type="component" value="Unassembled WGS sequence"/>
</dbReference>
<accession>A0A8J3ZAE5</accession>
<evidence type="ECO:0000313" key="2">
    <source>
        <dbReference type="EMBL" id="GIJ57698.1"/>
    </source>
</evidence>
<evidence type="ECO:0000313" key="3">
    <source>
        <dbReference type="Proteomes" id="UP000612585"/>
    </source>
</evidence>
<evidence type="ECO:0000256" key="1">
    <source>
        <dbReference type="SAM" id="SignalP"/>
    </source>
</evidence>
<gene>
    <name evidence="2" type="ORF">Vau01_052140</name>
</gene>
<evidence type="ECO:0008006" key="4">
    <source>
        <dbReference type="Google" id="ProtNLM"/>
    </source>
</evidence>
<protein>
    <recommendedName>
        <fullName evidence="4">Secreted protein</fullName>
    </recommendedName>
</protein>
<keyword evidence="3" id="KW-1185">Reference proteome</keyword>
<dbReference type="AlphaFoldDB" id="A0A8J3ZAE5"/>
<dbReference type="RefSeq" id="WP_203997282.1">
    <property type="nucleotide sequence ID" value="NZ_BOPG01000033.1"/>
</dbReference>
<dbReference type="EMBL" id="BOPG01000033">
    <property type="protein sequence ID" value="GIJ57698.1"/>
    <property type="molecule type" value="Genomic_DNA"/>
</dbReference>
<proteinExistence type="predicted"/>
<organism evidence="2 3">
    <name type="scientific">Virgisporangium aurantiacum</name>
    <dbReference type="NCBI Taxonomy" id="175570"/>
    <lineage>
        <taxon>Bacteria</taxon>
        <taxon>Bacillati</taxon>
        <taxon>Actinomycetota</taxon>
        <taxon>Actinomycetes</taxon>
        <taxon>Micromonosporales</taxon>
        <taxon>Micromonosporaceae</taxon>
        <taxon>Virgisporangium</taxon>
    </lineage>
</organism>